<dbReference type="EMBL" id="BART01013349">
    <property type="protein sequence ID" value="GAG76274.1"/>
    <property type="molecule type" value="Genomic_DNA"/>
</dbReference>
<gene>
    <name evidence="1" type="ORF">S01H4_27344</name>
</gene>
<comment type="caution">
    <text evidence="1">The sequence shown here is derived from an EMBL/GenBank/DDBJ whole genome shotgun (WGS) entry which is preliminary data.</text>
</comment>
<organism evidence="1">
    <name type="scientific">marine sediment metagenome</name>
    <dbReference type="NCBI Taxonomy" id="412755"/>
    <lineage>
        <taxon>unclassified sequences</taxon>
        <taxon>metagenomes</taxon>
        <taxon>ecological metagenomes</taxon>
    </lineage>
</organism>
<proteinExistence type="predicted"/>
<accession>X1A3D4</accession>
<protein>
    <submittedName>
        <fullName evidence="1">Uncharacterized protein</fullName>
    </submittedName>
</protein>
<evidence type="ECO:0000313" key="1">
    <source>
        <dbReference type="EMBL" id="GAG76274.1"/>
    </source>
</evidence>
<name>X1A3D4_9ZZZZ</name>
<sequence>MNIQYSKTPHHRRIIFLQTEPKEFDNDINIVFDVNREQAISLAHQILSKEGFKKKFI</sequence>
<dbReference type="AlphaFoldDB" id="X1A3D4"/>
<reference evidence="1" key="1">
    <citation type="journal article" date="2014" name="Front. Microbiol.">
        <title>High frequency of phylogenetically diverse reductive dehalogenase-homologous genes in deep subseafloor sedimentary metagenomes.</title>
        <authorList>
            <person name="Kawai M."/>
            <person name="Futagami T."/>
            <person name="Toyoda A."/>
            <person name="Takaki Y."/>
            <person name="Nishi S."/>
            <person name="Hori S."/>
            <person name="Arai W."/>
            <person name="Tsubouchi T."/>
            <person name="Morono Y."/>
            <person name="Uchiyama I."/>
            <person name="Ito T."/>
            <person name="Fujiyama A."/>
            <person name="Inagaki F."/>
            <person name="Takami H."/>
        </authorList>
    </citation>
    <scope>NUCLEOTIDE SEQUENCE</scope>
    <source>
        <strain evidence="1">Expedition CK06-06</strain>
    </source>
</reference>
<feature type="non-terminal residue" evidence="1">
    <location>
        <position position="57"/>
    </location>
</feature>